<feature type="domain" description="HTH gntR-type" evidence="4">
    <location>
        <begin position="4"/>
        <end position="72"/>
    </location>
</feature>
<dbReference type="InterPro" id="IPR000524">
    <property type="entry name" value="Tscrpt_reg_HTH_GntR"/>
</dbReference>
<evidence type="ECO:0000313" key="5">
    <source>
        <dbReference type="EMBL" id="CAB4590203.1"/>
    </source>
</evidence>
<dbReference type="InterPro" id="IPR036388">
    <property type="entry name" value="WH-like_DNA-bd_sf"/>
</dbReference>
<proteinExistence type="predicted"/>
<dbReference type="Gene3D" id="1.20.120.530">
    <property type="entry name" value="GntR ligand-binding domain-like"/>
    <property type="match status" value="1"/>
</dbReference>
<dbReference type="InterPro" id="IPR036390">
    <property type="entry name" value="WH_DNA-bd_sf"/>
</dbReference>
<dbReference type="SUPFAM" id="SSF46785">
    <property type="entry name" value="Winged helix' DNA-binding domain"/>
    <property type="match status" value="1"/>
</dbReference>
<accession>A0A6J7QH22</accession>
<dbReference type="Pfam" id="PF07729">
    <property type="entry name" value="FCD"/>
    <property type="match status" value="1"/>
</dbReference>
<dbReference type="Pfam" id="PF00392">
    <property type="entry name" value="GntR"/>
    <property type="match status" value="1"/>
</dbReference>
<dbReference type="PRINTS" id="PR00035">
    <property type="entry name" value="HTHGNTR"/>
</dbReference>
<dbReference type="PANTHER" id="PTHR43537:SF5">
    <property type="entry name" value="UXU OPERON TRANSCRIPTIONAL REGULATOR"/>
    <property type="match status" value="1"/>
</dbReference>
<keyword evidence="1" id="KW-0805">Transcription regulation</keyword>
<reference evidence="6" key="1">
    <citation type="submission" date="2020-05" db="EMBL/GenBank/DDBJ databases">
        <authorList>
            <person name="Chiriac C."/>
            <person name="Salcher M."/>
            <person name="Ghai R."/>
            <person name="Kavagutti S V."/>
        </authorList>
    </citation>
    <scope>NUCLEOTIDE SEQUENCE</scope>
</reference>
<evidence type="ECO:0000256" key="3">
    <source>
        <dbReference type="ARBA" id="ARBA00023163"/>
    </source>
</evidence>
<evidence type="ECO:0000313" key="6">
    <source>
        <dbReference type="EMBL" id="CAB5016907.1"/>
    </source>
</evidence>
<dbReference type="EMBL" id="CAEZUA010000047">
    <property type="protein sequence ID" value="CAB4590203.1"/>
    <property type="molecule type" value="Genomic_DNA"/>
</dbReference>
<dbReference type="PANTHER" id="PTHR43537">
    <property type="entry name" value="TRANSCRIPTIONAL REGULATOR, GNTR FAMILY"/>
    <property type="match status" value="1"/>
</dbReference>
<gene>
    <name evidence="5" type="ORF">UFOPK1773_00789</name>
    <name evidence="6" type="ORF">UFOPK4074_00934</name>
</gene>
<organism evidence="6">
    <name type="scientific">freshwater metagenome</name>
    <dbReference type="NCBI Taxonomy" id="449393"/>
    <lineage>
        <taxon>unclassified sequences</taxon>
        <taxon>metagenomes</taxon>
        <taxon>ecological metagenomes</taxon>
    </lineage>
</organism>
<evidence type="ECO:0000256" key="2">
    <source>
        <dbReference type="ARBA" id="ARBA00023125"/>
    </source>
</evidence>
<name>A0A6J7QH22_9ZZZZ</name>
<dbReference type="GO" id="GO:0003677">
    <property type="term" value="F:DNA binding"/>
    <property type="evidence" value="ECO:0007669"/>
    <property type="project" value="UniProtKB-KW"/>
</dbReference>
<dbReference type="SUPFAM" id="SSF48008">
    <property type="entry name" value="GntR ligand-binding domain-like"/>
    <property type="match status" value="1"/>
</dbReference>
<dbReference type="AlphaFoldDB" id="A0A6J7QH22"/>
<evidence type="ECO:0000256" key="1">
    <source>
        <dbReference type="ARBA" id="ARBA00023015"/>
    </source>
</evidence>
<dbReference type="GO" id="GO:0003700">
    <property type="term" value="F:DNA-binding transcription factor activity"/>
    <property type="evidence" value="ECO:0007669"/>
    <property type="project" value="InterPro"/>
</dbReference>
<dbReference type="InterPro" id="IPR011711">
    <property type="entry name" value="GntR_C"/>
</dbReference>
<evidence type="ECO:0000259" key="4">
    <source>
        <dbReference type="PROSITE" id="PS50949"/>
    </source>
</evidence>
<dbReference type="EMBL" id="CAFBPG010000097">
    <property type="protein sequence ID" value="CAB5016907.1"/>
    <property type="molecule type" value="Genomic_DNA"/>
</dbReference>
<dbReference type="SMART" id="SM00345">
    <property type="entry name" value="HTH_GNTR"/>
    <property type="match status" value="1"/>
</dbReference>
<dbReference type="CDD" id="cd07377">
    <property type="entry name" value="WHTH_GntR"/>
    <property type="match status" value="1"/>
</dbReference>
<sequence length="234" mass="25452">MATRKLSDQIVEDLLSDIGSSVLAEGSPLPSEMSLCASYKVNRGVVREALSSLNAKGFIKTAQGLKTTVAHSYEWNVLDGVWLKVNSGVRYYDSLQETRELLEPELAYIAAKNATEEDIAELQRLLTLQQNCSGDAQAHAKLDIEWHLALARATHNPVLNQLHNSIANLGMKTRTAASSSPSAIESAIEWHSQIAQAVSAKNPELAKAAMQMHLSQVRVAVAEGIKHTQNVQSV</sequence>
<dbReference type="InterPro" id="IPR008920">
    <property type="entry name" value="TF_FadR/GntR_C"/>
</dbReference>
<protein>
    <submittedName>
        <fullName evidence="6">Unannotated protein</fullName>
    </submittedName>
</protein>
<dbReference type="Gene3D" id="1.10.10.10">
    <property type="entry name" value="Winged helix-like DNA-binding domain superfamily/Winged helix DNA-binding domain"/>
    <property type="match status" value="1"/>
</dbReference>
<keyword evidence="3" id="KW-0804">Transcription</keyword>
<dbReference type="SMART" id="SM00895">
    <property type="entry name" value="FCD"/>
    <property type="match status" value="1"/>
</dbReference>
<keyword evidence="2" id="KW-0238">DNA-binding</keyword>
<dbReference type="PROSITE" id="PS50949">
    <property type="entry name" value="HTH_GNTR"/>
    <property type="match status" value="1"/>
</dbReference>